<organism evidence="4 5">
    <name type="scientific">Oceanipulchritudo coccoides</name>
    <dbReference type="NCBI Taxonomy" id="2706888"/>
    <lineage>
        <taxon>Bacteria</taxon>
        <taxon>Pseudomonadati</taxon>
        <taxon>Verrucomicrobiota</taxon>
        <taxon>Opitutia</taxon>
        <taxon>Puniceicoccales</taxon>
        <taxon>Oceanipulchritudinaceae</taxon>
        <taxon>Oceanipulchritudo</taxon>
    </lineage>
</organism>
<gene>
    <name evidence="4" type="ORF">G0Q06_03795</name>
</gene>
<dbReference type="Gene3D" id="2.60.120.1620">
    <property type="match status" value="1"/>
</dbReference>
<sequence>MKIKLWFISILFGSGLGIEQVLLAESNFSIFRSNVCVPILFSTNDSPVVEIAVTALAGDISAITGTTPTIGNKELSSSSAIIAGTLGQSELIDQLAASEKISTVALDGKWETFAIQVIEKPLSGLDQALVIVGSDPRGTAFGVFELSKRLGVSPWIYWADVLPDQKEELSIYLDDVLMGPPSVKYRGIFLNDEDFGLRPWAMKNIDPTHNDIGPNTYAKVFELMLRLKSNIIWPAMHLGTRAFFGYEGNREMAYQYQIVIGSSHCEPMLRNNVDEWNLTYEDEYGNEPGPWRYDTNRENIRRYWEDRVIQTEEDDVQGAFTLGMRGIHDSGIRGGKSVQDKIKIMNQVFADQRAMLEEHKSEALTEIPQAFIPYAEVLSLYQAGAVPPEDVTIVWADDNHGYIRKLSNPEEQKRSGGSGVYYHLSYWFPGQDWLWLSSISPSLISYEMCKAFDYGADRMWIFNVGDLKPAEMEIQFAMDLAWDINAWRPERAPDYAFSWAKETFGPVVAQEIADIKAEYYRLAASGKPEHMNFVQRTKEEFEDRLTAYESLLSKTEALQPRIPKHLQDAYFQLILYPVKGAAKLNEKIISLVLNDPPSAVEAYDEIAAITEIYNTGIADGKWNGMMDDSPREQAVFLKPSLLPGLRIDLAVDLMSIQAPMTLKDNMLYGEAPERCDESTGGNAIYRFHSDIKATRMLTFYLKCPTPDEDSFFVRINGKLLVANNISTGEHWRWRNIGLFDLEKGDNTLEIIQREPNAKIKAIQFGTLPEQILPKQILVKKPNPSVTLPARSFTIADAKNLQLVQGLGVEGASLSPVKFTGKGWTQAENAPSAFTIVDLPAGRFEVKIHCVPTFPIHEGRSLKIGVRLGEGSFKIADMNTLYRSPTWFDNVFRGYSEQIVVVDQLHPGPVQLTVAILDPGTALSRVEIVPIK</sequence>
<evidence type="ECO:0000256" key="1">
    <source>
        <dbReference type="ARBA" id="ARBA00022801"/>
    </source>
</evidence>
<dbReference type="Gene3D" id="3.20.20.520">
    <property type="entry name" value="Glycosyl hydrolase family 115"/>
    <property type="match status" value="1"/>
</dbReference>
<dbReference type="AlphaFoldDB" id="A0A6B2M062"/>
<dbReference type="PANTHER" id="PTHR37842">
    <property type="match status" value="1"/>
</dbReference>
<dbReference type="SUPFAM" id="SSF55545">
    <property type="entry name" value="beta-N-acetylhexosaminidase-like domain"/>
    <property type="match status" value="1"/>
</dbReference>
<dbReference type="InterPro" id="IPR029018">
    <property type="entry name" value="Hex-like_dom2"/>
</dbReference>
<dbReference type="EMBL" id="JAAGNX010000001">
    <property type="protein sequence ID" value="NDV61564.1"/>
    <property type="molecule type" value="Genomic_DNA"/>
</dbReference>
<keyword evidence="2" id="KW-0175">Coiled coil</keyword>
<dbReference type="InterPro" id="IPR041437">
    <property type="entry name" value="GH115_C"/>
</dbReference>
<dbReference type="RefSeq" id="WP_163962617.1">
    <property type="nucleotide sequence ID" value="NZ_JAAGNX010000001.1"/>
</dbReference>
<dbReference type="Gene3D" id="3.30.379.10">
    <property type="entry name" value="Chitobiase/beta-hexosaminidase domain 2-like"/>
    <property type="match status" value="1"/>
</dbReference>
<dbReference type="InterPro" id="IPR042301">
    <property type="entry name" value="GH115_sf"/>
</dbReference>
<dbReference type="GO" id="GO:0005975">
    <property type="term" value="P:carbohydrate metabolic process"/>
    <property type="evidence" value="ECO:0007669"/>
    <property type="project" value="UniProtKB-ARBA"/>
</dbReference>
<evidence type="ECO:0000256" key="2">
    <source>
        <dbReference type="SAM" id="Coils"/>
    </source>
</evidence>
<keyword evidence="5" id="KW-1185">Reference proteome</keyword>
<dbReference type="Pfam" id="PF15979">
    <property type="entry name" value="Glyco_hydro_115"/>
    <property type="match status" value="1"/>
</dbReference>
<evidence type="ECO:0000259" key="3">
    <source>
        <dbReference type="Pfam" id="PF17829"/>
    </source>
</evidence>
<reference evidence="4 5" key="1">
    <citation type="submission" date="2020-02" db="EMBL/GenBank/DDBJ databases">
        <title>Albibacoteraceae fam. nov., the first described family within the subdivision 4 Verrucomicrobia.</title>
        <authorList>
            <person name="Xi F."/>
        </authorList>
    </citation>
    <scope>NUCLEOTIDE SEQUENCE [LARGE SCALE GENOMIC DNA]</scope>
    <source>
        <strain evidence="4 5">CK1056</strain>
    </source>
</reference>
<feature type="domain" description="Gylcosyl hydrolase 115 C-terminal" evidence="3">
    <location>
        <begin position="785"/>
        <end position="927"/>
    </location>
</feature>
<name>A0A6B2M062_9BACT</name>
<keyword evidence="1" id="KW-0378">Hydrolase</keyword>
<dbReference type="InterPro" id="IPR031924">
    <property type="entry name" value="GH115"/>
</dbReference>
<dbReference type="Pfam" id="PF17829">
    <property type="entry name" value="GH115_C"/>
    <property type="match status" value="1"/>
</dbReference>
<dbReference type="PANTHER" id="PTHR37842:SF2">
    <property type="entry name" value="GYLCOSYL HYDROLASE 115 C-TERMINAL DOMAIN-CONTAINING PROTEIN"/>
    <property type="match status" value="1"/>
</dbReference>
<proteinExistence type="predicted"/>
<dbReference type="Gene3D" id="1.20.58.2150">
    <property type="match status" value="1"/>
</dbReference>
<accession>A0A6B2M062</accession>
<protein>
    <recommendedName>
        <fullName evidence="3">Gylcosyl hydrolase 115 C-terminal domain-containing protein</fullName>
    </recommendedName>
</protein>
<feature type="coiled-coil region" evidence="2">
    <location>
        <begin position="531"/>
        <end position="558"/>
    </location>
</feature>
<evidence type="ECO:0000313" key="5">
    <source>
        <dbReference type="Proteomes" id="UP000478417"/>
    </source>
</evidence>
<evidence type="ECO:0000313" key="4">
    <source>
        <dbReference type="EMBL" id="NDV61564.1"/>
    </source>
</evidence>
<comment type="caution">
    <text evidence="4">The sequence shown here is derived from an EMBL/GenBank/DDBJ whole genome shotgun (WGS) entry which is preliminary data.</text>
</comment>
<dbReference type="Proteomes" id="UP000478417">
    <property type="component" value="Unassembled WGS sequence"/>
</dbReference>
<dbReference type="GO" id="GO:0016787">
    <property type="term" value="F:hydrolase activity"/>
    <property type="evidence" value="ECO:0007669"/>
    <property type="project" value="UniProtKB-KW"/>
</dbReference>